<reference evidence="4 5" key="1">
    <citation type="submission" date="2015-08" db="EMBL/GenBank/DDBJ databases">
        <title>Enterococcus genome sequence.</title>
        <authorList>
            <person name="Acedo J.Z."/>
            <person name="Vederas J.C."/>
        </authorList>
    </citation>
    <scope>NUCLEOTIDE SEQUENCE [LARGE SCALE GENOMIC DNA]</scope>
    <source>
        <strain evidence="4 5">49</strain>
    </source>
</reference>
<proteinExistence type="predicted"/>
<evidence type="ECO:0000313" key="5">
    <source>
        <dbReference type="Proteomes" id="UP000216797"/>
    </source>
</evidence>
<organism evidence="4 5">
    <name type="scientific">Enterococcus canintestini</name>
    <dbReference type="NCBI Taxonomy" id="317010"/>
    <lineage>
        <taxon>Bacteria</taxon>
        <taxon>Bacillati</taxon>
        <taxon>Bacillota</taxon>
        <taxon>Bacilli</taxon>
        <taxon>Lactobacillales</taxon>
        <taxon>Enterococcaceae</taxon>
        <taxon>Enterococcus</taxon>
    </lineage>
</organism>
<dbReference type="Proteomes" id="UP000216797">
    <property type="component" value="Unassembled WGS sequence"/>
</dbReference>
<keyword evidence="3" id="KW-0732">Signal</keyword>
<feature type="compositionally biased region" description="Basic and acidic residues" evidence="1">
    <location>
        <begin position="83"/>
        <end position="95"/>
    </location>
</feature>
<keyword evidence="5" id="KW-1185">Reference proteome</keyword>
<dbReference type="RefSeq" id="WP_095006935.1">
    <property type="nucleotide sequence ID" value="NZ_LHUG01000008.1"/>
</dbReference>
<feature type="transmembrane region" description="Helical" evidence="2">
    <location>
        <begin position="133"/>
        <end position="150"/>
    </location>
</feature>
<evidence type="ECO:0000313" key="4">
    <source>
        <dbReference type="EMBL" id="PAB00289.1"/>
    </source>
</evidence>
<name>A0A267HPJ8_9ENTE</name>
<keyword evidence="2" id="KW-1133">Transmembrane helix</keyword>
<keyword evidence="2" id="KW-0472">Membrane</keyword>
<evidence type="ECO:0000256" key="2">
    <source>
        <dbReference type="SAM" id="Phobius"/>
    </source>
</evidence>
<protein>
    <recommendedName>
        <fullName evidence="6">Gram-positive cocci surface proteins LPxTG domain-containing protein</fullName>
    </recommendedName>
</protein>
<evidence type="ECO:0008006" key="6">
    <source>
        <dbReference type="Google" id="ProtNLM"/>
    </source>
</evidence>
<feature type="compositionally biased region" description="Low complexity" evidence="1">
    <location>
        <begin position="40"/>
        <end position="71"/>
    </location>
</feature>
<evidence type="ECO:0000256" key="1">
    <source>
        <dbReference type="SAM" id="MobiDB-lite"/>
    </source>
</evidence>
<dbReference type="AlphaFoldDB" id="A0A267HPJ8"/>
<gene>
    <name evidence="4" type="ORF">AKL21_09875</name>
</gene>
<sequence length="156" mass="16824">MKHIKIFVTLLGFFTLFGTAIQCHAASTNARTNGQITFYTTDSSTTSPTDSSGSDPSSNTEPTSTTPSSETGTKDSNTGTKESTQETKTTKEEISKGGNTGNSSSLSGNKQTTFFETIKNRVLPKMADRANRIFILLGLGILLLSVFLFHKTKKIK</sequence>
<keyword evidence="2" id="KW-0812">Transmembrane</keyword>
<accession>A0A267HPJ8</accession>
<feature type="region of interest" description="Disordered" evidence="1">
    <location>
        <begin position="39"/>
        <end position="109"/>
    </location>
</feature>
<feature type="chain" id="PRO_5012199186" description="Gram-positive cocci surface proteins LPxTG domain-containing protein" evidence="3">
    <location>
        <begin position="26"/>
        <end position="156"/>
    </location>
</feature>
<feature type="signal peptide" evidence="3">
    <location>
        <begin position="1"/>
        <end position="25"/>
    </location>
</feature>
<evidence type="ECO:0000256" key="3">
    <source>
        <dbReference type="SAM" id="SignalP"/>
    </source>
</evidence>
<dbReference type="EMBL" id="LHUG01000008">
    <property type="protein sequence ID" value="PAB00289.1"/>
    <property type="molecule type" value="Genomic_DNA"/>
</dbReference>
<comment type="caution">
    <text evidence="4">The sequence shown here is derived from an EMBL/GenBank/DDBJ whole genome shotgun (WGS) entry which is preliminary data.</text>
</comment>